<reference evidence="3 4" key="1">
    <citation type="journal article" date="2002" name="Proc. Natl. Acad. Sci. U.S.A.">
        <title>The complete genome of hyperthermophile Methanopyrus kandleri AV19 and monophyly of archaeal methanogens.</title>
        <authorList>
            <person name="Slesarev A.I."/>
            <person name="Mezhevaya K.V."/>
            <person name="Makarova K.S."/>
            <person name="Polushin N.N."/>
            <person name="Shcherbinina O.V."/>
            <person name="Shakhova V.V."/>
            <person name="Belova G.I."/>
            <person name="Aravind L."/>
            <person name="Natale D.A."/>
            <person name="Rogozin I.B."/>
            <person name="Tatusov R.L."/>
            <person name="Wolf Y.I."/>
            <person name="Stetter K.O."/>
            <person name="Malykh A.G."/>
            <person name="Koonin E.V."/>
            <person name="Kozyavkin S.A."/>
        </authorList>
    </citation>
    <scope>NUCLEOTIDE SEQUENCE [LARGE SCALE GENOMIC DNA]</scope>
    <source>
        <strain evidence="4">AV19 / DSM 6324 / JCM 9639 / NBRC 100938</strain>
    </source>
</reference>
<evidence type="ECO:0000259" key="2">
    <source>
        <dbReference type="Pfam" id="PF00565"/>
    </source>
</evidence>
<gene>
    <name evidence="3" type="ordered locus">MK1164</name>
</gene>
<dbReference type="EnsemblBacteria" id="AAM02377">
    <property type="protein sequence ID" value="AAM02377"/>
    <property type="gene ID" value="MK1164"/>
</dbReference>
<evidence type="ECO:0000313" key="3">
    <source>
        <dbReference type="EMBL" id="AAM02377.1"/>
    </source>
</evidence>
<protein>
    <submittedName>
        <fullName evidence="3">Predicted nuclease of the micrococcal nuclease (Thermonuclease) family</fullName>
    </submittedName>
</protein>
<organism evidence="3 4">
    <name type="scientific">Methanopyrus kandleri (strain AV19 / DSM 6324 / JCM 9639 / NBRC 100938)</name>
    <dbReference type="NCBI Taxonomy" id="190192"/>
    <lineage>
        <taxon>Archaea</taxon>
        <taxon>Methanobacteriati</taxon>
        <taxon>Methanobacteriota</taxon>
        <taxon>Methanomada group</taxon>
        <taxon>Methanopyri</taxon>
        <taxon>Methanopyrales</taxon>
        <taxon>Methanopyraceae</taxon>
        <taxon>Methanopyrus</taxon>
    </lineage>
</organism>
<dbReference type="InterPro" id="IPR016071">
    <property type="entry name" value="Staphylococal_nuclease_OB-fold"/>
</dbReference>
<dbReference type="AlphaFoldDB" id="Q8TW72"/>
<dbReference type="Gene3D" id="2.40.50.90">
    <property type="match status" value="1"/>
</dbReference>
<keyword evidence="1" id="KW-1133">Transmembrane helix</keyword>
<proteinExistence type="predicted"/>
<dbReference type="HOGENOM" id="CLU_1507391_0_0_2"/>
<sequence>MPVAYFDGKPAVKIRFARVNAPEIYHPSSEEEYRLGLKAKEFVEKKIRDAGGYVKCRAYGLGKYHRIIADVYPDDEETTLSELLVERKLAEYRQYPEPDPLPRWFPREFKAHVAKVVDGDTIYVYARNGEEGPVPFEEKESMRGTVVGEYKTGTPTVPVALAVISAVIGVGLLVSARR</sequence>
<dbReference type="EMBL" id="AE009439">
    <property type="protein sequence ID" value="AAM02377.1"/>
    <property type="molecule type" value="Genomic_DNA"/>
</dbReference>
<dbReference type="RefSeq" id="WP_011019532.1">
    <property type="nucleotide sequence ID" value="NC_003551.1"/>
</dbReference>
<accession>Q8TW72</accession>
<dbReference type="SUPFAM" id="SSF50199">
    <property type="entry name" value="Staphylococcal nuclease"/>
    <property type="match status" value="1"/>
</dbReference>
<keyword evidence="1" id="KW-0472">Membrane</keyword>
<dbReference type="GeneID" id="1477265"/>
<dbReference type="PaxDb" id="190192-MK1164"/>
<keyword evidence="4" id="KW-1185">Reference proteome</keyword>
<keyword evidence="1" id="KW-0812">Transmembrane</keyword>
<evidence type="ECO:0000256" key="1">
    <source>
        <dbReference type="SAM" id="Phobius"/>
    </source>
</evidence>
<dbReference type="Pfam" id="PF00565">
    <property type="entry name" value="SNase"/>
    <property type="match status" value="1"/>
</dbReference>
<dbReference type="InParanoid" id="Q8TW72"/>
<name>Q8TW72_METKA</name>
<dbReference type="Proteomes" id="UP000001826">
    <property type="component" value="Chromosome"/>
</dbReference>
<dbReference type="STRING" id="190192.MK1164"/>
<dbReference type="OrthoDB" id="3327at2157"/>
<feature type="domain" description="TNase-like" evidence="2">
    <location>
        <begin position="13"/>
        <end position="97"/>
    </location>
</feature>
<dbReference type="InterPro" id="IPR035437">
    <property type="entry name" value="SNase_OB-fold_sf"/>
</dbReference>
<dbReference type="KEGG" id="mka:MK1164"/>
<evidence type="ECO:0000313" key="4">
    <source>
        <dbReference type="Proteomes" id="UP000001826"/>
    </source>
</evidence>
<feature type="transmembrane region" description="Helical" evidence="1">
    <location>
        <begin position="157"/>
        <end position="176"/>
    </location>
</feature>